<reference evidence="8" key="1">
    <citation type="journal article" date="2020" name="Stud. Mycol.">
        <title>101 Dothideomycetes genomes: a test case for predicting lifestyles and emergence of pathogens.</title>
        <authorList>
            <person name="Haridas S."/>
            <person name="Albert R."/>
            <person name="Binder M."/>
            <person name="Bloem J."/>
            <person name="Labutti K."/>
            <person name="Salamov A."/>
            <person name="Andreopoulos B."/>
            <person name="Baker S."/>
            <person name="Barry K."/>
            <person name="Bills G."/>
            <person name="Bluhm B."/>
            <person name="Cannon C."/>
            <person name="Castanera R."/>
            <person name="Culley D."/>
            <person name="Daum C."/>
            <person name="Ezra D."/>
            <person name="Gonzalez J."/>
            <person name="Henrissat B."/>
            <person name="Kuo A."/>
            <person name="Liang C."/>
            <person name="Lipzen A."/>
            <person name="Lutzoni F."/>
            <person name="Magnuson J."/>
            <person name="Mondo S."/>
            <person name="Nolan M."/>
            <person name="Ohm R."/>
            <person name="Pangilinan J."/>
            <person name="Park H.-J."/>
            <person name="Ramirez L."/>
            <person name="Alfaro M."/>
            <person name="Sun H."/>
            <person name="Tritt A."/>
            <person name="Yoshinaga Y."/>
            <person name="Zwiers L.-H."/>
            <person name="Turgeon B."/>
            <person name="Goodwin S."/>
            <person name="Spatafora J."/>
            <person name="Crous P."/>
            <person name="Grigoriev I."/>
        </authorList>
    </citation>
    <scope>NUCLEOTIDE SEQUENCE</scope>
    <source>
        <strain evidence="8">CBS 119687</strain>
    </source>
</reference>
<gene>
    <name evidence="8" type="ORF">P153DRAFT_399448</name>
</gene>
<feature type="transmembrane region" description="Helical" evidence="6">
    <location>
        <begin position="76"/>
        <end position="98"/>
    </location>
</feature>
<keyword evidence="4 6" id="KW-0472">Membrane</keyword>
<dbReference type="Proteomes" id="UP000799771">
    <property type="component" value="Unassembled WGS sequence"/>
</dbReference>
<proteinExistence type="inferred from homology"/>
<comment type="subcellular location">
    <subcellularLocation>
        <location evidence="1">Membrane</location>
        <topology evidence="1">Multi-pass membrane protein</topology>
    </subcellularLocation>
</comment>
<dbReference type="AlphaFoldDB" id="A0A6A6A297"/>
<dbReference type="GeneID" id="54412160"/>
<dbReference type="EMBL" id="ML977514">
    <property type="protein sequence ID" value="KAF2125969.1"/>
    <property type="molecule type" value="Genomic_DNA"/>
</dbReference>
<keyword evidence="3 6" id="KW-1133">Transmembrane helix</keyword>
<feature type="transmembrane region" description="Helical" evidence="6">
    <location>
        <begin position="193"/>
        <end position="218"/>
    </location>
</feature>
<dbReference type="RefSeq" id="XP_033520361.1">
    <property type="nucleotide sequence ID" value="XM_033671728.1"/>
</dbReference>
<dbReference type="PANTHER" id="PTHR33048:SF158">
    <property type="entry name" value="MEMBRANE PROTEIN PTH11-LIKE, PUTATIVE-RELATED"/>
    <property type="match status" value="1"/>
</dbReference>
<evidence type="ECO:0000256" key="5">
    <source>
        <dbReference type="ARBA" id="ARBA00038359"/>
    </source>
</evidence>
<keyword evidence="9" id="KW-1185">Reference proteome</keyword>
<evidence type="ECO:0000256" key="6">
    <source>
        <dbReference type="SAM" id="Phobius"/>
    </source>
</evidence>
<dbReference type="OrthoDB" id="444631at2759"/>
<evidence type="ECO:0000256" key="4">
    <source>
        <dbReference type="ARBA" id="ARBA00023136"/>
    </source>
</evidence>
<feature type="transmembrane region" description="Helical" evidence="6">
    <location>
        <begin position="230"/>
        <end position="252"/>
    </location>
</feature>
<protein>
    <recommendedName>
        <fullName evidence="7">Rhodopsin domain-containing protein</fullName>
    </recommendedName>
</protein>
<dbReference type="InterPro" id="IPR052337">
    <property type="entry name" value="SAT4-like"/>
</dbReference>
<sequence length="273" mass="30022">MAVFTLNDVPPEVLKLLETTPVSPPPDGTTSNFVNPTTRAALQNWTTSVIGAAMLVFYMNRVYIKARLMKSWTWDDVTLFISVLLSIAQYVILVISIADGPLGRHLWDVSIVQALSPTAAKTSYAIFVISPWNSTFIKATFFILYIHLFARIRWIRICSWAGLVFAVSTHAGIAIYGLVIANPRESETWATRAFHLAISLSVFGIISDAMIFVIPFAVIIPLQLSITKKIGAIVIFLTGGSAVICSALNLYYRVKLSRSPDPTWDSVPGSLLA</sequence>
<evidence type="ECO:0000259" key="7">
    <source>
        <dbReference type="Pfam" id="PF20684"/>
    </source>
</evidence>
<feature type="domain" description="Rhodopsin" evidence="7">
    <location>
        <begin position="61"/>
        <end position="270"/>
    </location>
</feature>
<dbReference type="GO" id="GO:0016020">
    <property type="term" value="C:membrane"/>
    <property type="evidence" value="ECO:0007669"/>
    <property type="project" value="UniProtKB-SubCell"/>
</dbReference>
<evidence type="ECO:0000313" key="9">
    <source>
        <dbReference type="Proteomes" id="UP000799771"/>
    </source>
</evidence>
<comment type="similarity">
    <text evidence="5">Belongs to the SAT4 family.</text>
</comment>
<organism evidence="8 9">
    <name type="scientific">Dothidotthia symphoricarpi CBS 119687</name>
    <dbReference type="NCBI Taxonomy" id="1392245"/>
    <lineage>
        <taxon>Eukaryota</taxon>
        <taxon>Fungi</taxon>
        <taxon>Dikarya</taxon>
        <taxon>Ascomycota</taxon>
        <taxon>Pezizomycotina</taxon>
        <taxon>Dothideomycetes</taxon>
        <taxon>Pleosporomycetidae</taxon>
        <taxon>Pleosporales</taxon>
        <taxon>Dothidotthiaceae</taxon>
        <taxon>Dothidotthia</taxon>
    </lineage>
</organism>
<name>A0A6A6A297_9PLEO</name>
<feature type="transmembrane region" description="Helical" evidence="6">
    <location>
        <begin position="160"/>
        <end position="181"/>
    </location>
</feature>
<dbReference type="Pfam" id="PF20684">
    <property type="entry name" value="Fung_rhodopsin"/>
    <property type="match status" value="1"/>
</dbReference>
<accession>A0A6A6A297</accession>
<feature type="transmembrane region" description="Helical" evidence="6">
    <location>
        <begin position="45"/>
        <end position="64"/>
    </location>
</feature>
<dbReference type="InterPro" id="IPR049326">
    <property type="entry name" value="Rhodopsin_dom_fungi"/>
</dbReference>
<keyword evidence="2 6" id="KW-0812">Transmembrane</keyword>
<evidence type="ECO:0000256" key="3">
    <source>
        <dbReference type="ARBA" id="ARBA00022989"/>
    </source>
</evidence>
<evidence type="ECO:0000256" key="2">
    <source>
        <dbReference type="ARBA" id="ARBA00022692"/>
    </source>
</evidence>
<dbReference type="PANTHER" id="PTHR33048">
    <property type="entry name" value="PTH11-LIKE INTEGRAL MEMBRANE PROTEIN (AFU_ORTHOLOGUE AFUA_5G11245)"/>
    <property type="match status" value="1"/>
</dbReference>
<evidence type="ECO:0000313" key="8">
    <source>
        <dbReference type="EMBL" id="KAF2125969.1"/>
    </source>
</evidence>
<evidence type="ECO:0000256" key="1">
    <source>
        <dbReference type="ARBA" id="ARBA00004141"/>
    </source>
</evidence>
<feature type="transmembrane region" description="Helical" evidence="6">
    <location>
        <begin position="124"/>
        <end position="148"/>
    </location>
</feature>